<dbReference type="SUPFAM" id="SSF53955">
    <property type="entry name" value="Lysozyme-like"/>
    <property type="match status" value="1"/>
</dbReference>
<dbReference type="Pfam" id="PF13406">
    <property type="entry name" value="SLT_2"/>
    <property type="match status" value="1"/>
</dbReference>
<keyword evidence="4" id="KW-1185">Reference proteome</keyword>
<dbReference type="GO" id="GO:0009253">
    <property type="term" value="P:peptidoglycan catabolic process"/>
    <property type="evidence" value="ECO:0007669"/>
    <property type="project" value="TreeGrafter"/>
</dbReference>
<dbReference type="AlphaFoldDB" id="A0A920BUN1"/>
<evidence type="ECO:0000256" key="1">
    <source>
        <dbReference type="SAM" id="SignalP"/>
    </source>
</evidence>
<evidence type="ECO:0000313" key="4">
    <source>
        <dbReference type="Proteomes" id="UP000682111"/>
    </source>
</evidence>
<dbReference type="CDD" id="cd13399">
    <property type="entry name" value="Slt35-like"/>
    <property type="match status" value="1"/>
</dbReference>
<keyword evidence="1" id="KW-0732">Signal</keyword>
<comment type="caution">
    <text evidence="3">The sequence shown here is derived from an EMBL/GenBank/DDBJ whole genome shotgun (WGS) entry which is preliminary data.</text>
</comment>
<name>A0A920BUN1_9BACI</name>
<evidence type="ECO:0000259" key="2">
    <source>
        <dbReference type="Pfam" id="PF13406"/>
    </source>
</evidence>
<dbReference type="InterPro" id="IPR043426">
    <property type="entry name" value="MltB-like"/>
</dbReference>
<dbReference type="InterPro" id="IPR023346">
    <property type="entry name" value="Lysozyme-like_dom_sf"/>
</dbReference>
<dbReference type="PANTHER" id="PTHR30163:SF8">
    <property type="entry name" value="LYTIC MUREIN TRANSGLYCOSYLASE"/>
    <property type="match status" value="1"/>
</dbReference>
<dbReference type="GO" id="GO:0008933">
    <property type="term" value="F:peptidoglycan lytic transglycosylase activity"/>
    <property type="evidence" value="ECO:0007669"/>
    <property type="project" value="TreeGrafter"/>
</dbReference>
<dbReference type="Proteomes" id="UP000682111">
    <property type="component" value="Unassembled WGS sequence"/>
</dbReference>
<accession>A0A920BUN1</accession>
<gene>
    <name evidence="3" type="ORF">J27TS8_27590</name>
</gene>
<reference evidence="3" key="1">
    <citation type="submission" date="2021-03" db="EMBL/GenBank/DDBJ databases">
        <title>Antimicrobial resistance genes in bacteria isolated from Japanese honey, and their potential for conferring macrolide and lincosamide resistance in the American foulbrood pathogen Paenibacillus larvae.</title>
        <authorList>
            <person name="Okamoto M."/>
            <person name="Kumagai M."/>
            <person name="Kanamori H."/>
            <person name="Takamatsu D."/>
        </authorList>
    </citation>
    <scope>NUCLEOTIDE SEQUENCE</scope>
    <source>
        <strain evidence="3">J27TS8</strain>
    </source>
</reference>
<dbReference type="InterPro" id="IPR031304">
    <property type="entry name" value="SLT_2"/>
</dbReference>
<organism evidence="3 4">
    <name type="scientific">Robertmurraya siralis</name>
    <dbReference type="NCBI Taxonomy" id="77777"/>
    <lineage>
        <taxon>Bacteria</taxon>
        <taxon>Bacillati</taxon>
        <taxon>Bacillota</taxon>
        <taxon>Bacilli</taxon>
        <taxon>Bacillales</taxon>
        <taxon>Bacillaceae</taxon>
        <taxon>Robertmurraya</taxon>
    </lineage>
</organism>
<dbReference type="EMBL" id="BORC01000004">
    <property type="protein sequence ID" value="GIN62766.1"/>
    <property type="molecule type" value="Genomic_DNA"/>
</dbReference>
<sequence>MRRFVILASFILFFTANYASAQVDDFLVKEQDIKAQRDRIKSQMISLEGLSGAAKEMARNENIRLGIQDNRLAAIQKAYEKAINILNNQNIYSEFTSAKLVRGEKVPSEYIPIYKAAAAQYGVDWYVLAAIHEIETNFSRIEKMVSYAGAIGHMQFMPTTFAVYGVDGNGDGHKSPWDLEDAVFSAANYLAASGYSKNIRKAIWHYNHADWYVNLVLEKAAKIRSS</sequence>
<feature type="domain" description="Transglycosylase SLT" evidence="2">
    <location>
        <begin position="146"/>
        <end position="198"/>
    </location>
</feature>
<evidence type="ECO:0000313" key="3">
    <source>
        <dbReference type="EMBL" id="GIN62766.1"/>
    </source>
</evidence>
<dbReference type="Gene3D" id="1.10.530.10">
    <property type="match status" value="1"/>
</dbReference>
<feature type="chain" id="PRO_5037494487" description="Transglycosylase SLT domain-containing protein" evidence="1">
    <location>
        <begin position="22"/>
        <end position="226"/>
    </location>
</feature>
<protein>
    <recommendedName>
        <fullName evidence="2">Transglycosylase SLT domain-containing protein</fullName>
    </recommendedName>
</protein>
<dbReference type="RefSeq" id="WP_244988941.1">
    <property type="nucleotide sequence ID" value="NZ_BORC01000004.1"/>
</dbReference>
<dbReference type="PANTHER" id="PTHR30163">
    <property type="entry name" value="MEMBRANE-BOUND LYTIC MUREIN TRANSGLYCOSYLASE B"/>
    <property type="match status" value="1"/>
</dbReference>
<proteinExistence type="predicted"/>
<feature type="signal peptide" evidence="1">
    <location>
        <begin position="1"/>
        <end position="21"/>
    </location>
</feature>